<gene>
    <name evidence="3" type="ORF">SporoS204_01530</name>
</gene>
<evidence type="ECO:0000256" key="1">
    <source>
        <dbReference type="ARBA" id="ARBA00006547"/>
    </source>
</evidence>
<dbReference type="Gene3D" id="3.30.2140.20">
    <property type="match status" value="1"/>
</dbReference>
<dbReference type="InterPro" id="IPR038765">
    <property type="entry name" value="Papain-like_cys_pep_sf"/>
</dbReference>
<keyword evidence="4" id="KW-1185">Reference proteome</keyword>
<evidence type="ECO:0008006" key="5">
    <source>
        <dbReference type="Google" id="ProtNLM"/>
    </source>
</evidence>
<evidence type="ECO:0000313" key="3">
    <source>
        <dbReference type="EMBL" id="ARF12969.1"/>
    </source>
</evidence>
<proteinExistence type="inferred from homology"/>
<reference evidence="3 4" key="1">
    <citation type="submission" date="2016-04" db="EMBL/GenBank/DDBJ databases">
        <title>Comparative Genomics and Epigenetics of Sporosarcina ureae.</title>
        <authorList>
            <person name="Oliver A.S."/>
            <person name="Cooper K.K."/>
        </authorList>
    </citation>
    <scope>NUCLEOTIDE SEQUENCE [LARGE SCALE GENOMIC DNA]</scope>
    <source>
        <strain evidence="3 4">S204</strain>
    </source>
</reference>
<comment type="similarity">
    <text evidence="1 2">Belongs to the arylamine N-acetyltransferase family.</text>
</comment>
<organism evidence="3 4">
    <name type="scientific">Sporosarcina ureae</name>
    <dbReference type="NCBI Taxonomy" id="1571"/>
    <lineage>
        <taxon>Bacteria</taxon>
        <taxon>Bacillati</taxon>
        <taxon>Bacillota</taxon>
        <taxon>Bacilli</taxon>
        <taxon>Bacillales</taxon>
        <taxon>Caryophanaceae</taxon>
        <taxon>Sporosarcina</taxon>
    </lineage>
</organism>
<dbReference type="PANTHER" id="PTHR11786">
    <property type="entry name" value="N-HYDROXYARYLAMINE O-ACETYLTRANSFERASE"/>
    <property type="match status" value="1"/>
</dbReference>
<evidence type="ECO:0000313" key="4">
    <source>
        <dbReference type="Proteomes" id="UP000192486"/>
    </source>
</evidence>
<evidence type="ECO:0000256" key="2">
    <source>
        <dbReference type="RuleBase" id="RU003452"/>
    </source>
</evidence>
<dbReference type="Proteomes" id="UP000192486">
    <property type="component" value="Chromosome"/>
</dbReference>
<dbReference type="RefSeq" id="WP_029055015.1">
    <property type="nucleotide sequence ID" value="NZ_CP015108.1"/>
</dbReference>
<name>A0ABN4YJH7_SPOUR</name>
<protein>
    <recommendedName>
        <fullName evidence="5">Arylamine N-acetyltransferase</fullName>
    </recommendedName>
</protein>
<dbReference type="PRINTS" id="PR01543">
    <property type="entry name" value="ANATRNSFRASE"/>
</dbReference>
<sequence length="265" mass="30334">MLQWISVRLTLTGTPLEQISQVQTLFAEKFEFENLDVLLANEEPITKQYLQDKMMKQERGGLCYELNGLLYILLRDLGLPVQLDAGTVWAPSPRDSYVMEGTHVVNLLEYEDTLYLIDSGFGNHLVMQPVALDGDAVTSPAGTFRLRTKTTEKGTMVFEQLKDNGWELRYALYPDAIDWEHLDHVKQQIHHSPESSFNKALLIAKLTDDGTYSINEDRYYRKSSGNEETLTFQDHDELLKQVRQHAAPAVYEATVNYINQQKLSC</sequence>
<dbReference type="InterPro" id="IPR001447">
    <property type="entry name" value="Arylamine_N-AcTrfase"/>
</dbReference>
<dbReference type="PANTHER" id="PTHR11786:SF0">
    <property type="entry name" value="ARYLAMINE N-ACETYLTRANSFERASE 4-RELATED"/>
    <property type="match status" value="1"/>
</dbReference>
<accession>A0ABN4YJH7</accession>
<dbReference type="InterPro" id="IPR053710">
    <property type="entry name" value="Arylamine_NAT_domain_sf"/>
</dbReference>
<dbReference type="EMBL" id="CP015108">
    <property type="protein sequence ID" value="ARF12969.1"/>
    <property type="molecule type" value="Genomic_DNA"/>
</dbReference>
<dbReference type="SUPFAM" id="SSF54001">
    <property type="entry name" value="Cysteine proteinases"/>
    <property type="match status" value="1"/>
</dbReference>
<dbReference type="Pfam" id="PF00797">
    <property type="entry name" value="Acetyltransf_2"/>
    <property type="match status" value="1"/>
</dbReference>